<dbReference type="SUPFAM" id="SSF47413">
    <property type="entry name" value="lambda repressor-like DNA-binding domains"/>
    <property type="match status" value="1"/>
</dbReference>
<evidence type="ECO:0008006" key="4">
    <source>
        <dbReference type="Google" id="ProtNLM"/>
    </source>
</evidence>
<evidence type="ECO:0000313" key="3">
    <source>
        <dbReference type="Proteomes" id="UP001500390"/>
    </source>
</evidence>
<dbReference type="EMBL" id="BAABFX010000015">
    <property type="protein sequence ID" value="GAA4390864.1"/>
    <property type="molecule type" value="Genomic_DNA"/>
</dbReference>
<evidence type="ECO:0000313" key="2">
    <source>
        <dbReference type="EMBL" id="GAA4390864.1"/>
    </source>
</evidence>
<dbReference type="InterPro" id="IPR010982">
    <property type="entry name" value="Lambda_DNA-bd_dom_sf"/>
</dbReference>
<protein>
    <recommendedName>
        <fullName evidence="4">Helix-turn-helix transcriptional regulator</fullName>
    </recommendedName>
</protein>
<dbReference type="InterPro" id="IPR001387">
    <property type="entry name" value="Cro/C1-type_HTH"/>
</dbReference>
<dbReference type="RefSeq" id="WP_159899950.1">
    <property type="nucleotide sequence ID" value="NZ_BAABFX010000015.1"/>
</dbReference>
<comment type="caution">
    <text evidence="2">The sequence shown here is derived from an EMBL/GenBank/DDBJ whole genome shotgun (WGS) entry which is preliminary data.</text>
</comment>
<organism evidence="2 3">
    <name type="scientific">Ornithinibacter aureus</name>
    <dbReference type="NCBI Taxonomy" id="622664"/>
    <lineage>
        <taxon>Bacteria</taxon>
        <taxon>Bacillati</taxon>
        <taxon>Actinomycetota</taxon>
        <taxon>Actinomycetes</taxon>
        <taxon>Micrococcales</taxon>
        <taxon>Intrasporangiaceae</taxon>
        <taxon>Ornithinibacter</taxon>
    </lineage>
</organism>
<sequence length="107" mass="11571">MTDQTPSTPARARSLPLRGTPNEGVTDWPNTPSSDPAAEKVRRLAHQLAVVMQERNLSARAVARMAGIGIGTVQVIQHGNRWPDSRAVARLEVALDTALWPSHESGN</sequence>
<name>A0ABP8JHD6_9MICO</name>
<dbReference type="Gene3D" id="1.10.260.40">
    <property type="entry name" value="lambda repressor-like DNA-binding domains"/>
    <property type="match status" value="1"/>
</dbReference>
<keyword evidence="3" id="KW-1185">Reference proteome</keyword>
<proteinExistence type="predicted"/>
<dbReference type="Proteomes" id="UP001500390">
    <property type="component" value="Unassembled WGS sequence"/>
</dbReference>
<gene>
    <name evidence="2" type="ORF">GCM10023153_08290</name>
</gene>
<feature type="region of interest" description="Disordered" evidence="1">
    <location>
        <begin position="1"/>
        <end position="39"/>
    </location>
</feature>
<reference evidence="3" key="1">
    <citation type="journal article" date="2019" name="Int. J. Syst. Evol. Microbiol.">
        <title>The Global Catalogue of Microorganisms (GCM) 10K type strain sequencing project: providing services to taxonomists for standard genome sequencing and annotation.</title>
        <authorList>
            <consortium name="The Broad Institute Genomics Platform"/>
            <consortium name="The Broad Institute Genome Sequencing Center for Infectious Disease"/>
            <person name="Wu L."/>
            <person name="Ma J."/>
        </authorList>
    </citation>
    <scope>NUCLEOTIDE SEQUENCE [LARGE SCALE GENOMIC DNA]</scope>
    <source>
        <strain evidence="3">JCM 17738</strain>
    </source>
</reference>
<dbReference type="CDD" id="cd00093">
    <property type="entry name" value="HTH_XRE"/>
    <property type="match status" value="1"/>
</dbReference>
<accession>A0ABP8JHD6</accession>
<evidence type="ECO:0000256" key="1">
    <source>
        <dbReference type="SAM" id="MobiDB-lite"/>
    </source>
</evidence>